<dbReference type="AlphaFoldDB" id="A0A1G2SXV8"/>
<organism evidence="2 3">
    <name type="scientific">Candidatus Zambryskibacteria bacterium RIFCSPHIGHO2_01_FULL_44_22b</name>
    <dbReference type="NCBI Taxonomy" id="1802737"/>
    <lineage>
        <taxon>Bacteria</taxon>
        <taxon>Candidatus Zambryskiibacteriota</taxon>
    </lineage>
</organism>
<protein>
    <submittedName>
        <fullName evidence="2">Uncharacterized protein</fullName>
    </submittedName>
</protein>
<name>A0A1G2SXV8_9BACT</name>
<reference evidence="2 3" key="1">
    <citation type="journal article" date="2016" name="Nat. Commun.">
        <title>Thousands of microbial genomes shed light on interconnected biogeochemical processes in an aquifer system.</title>
        <authorList>
            <person name="Anantharaman K."/>
            <person name="Brown C.T."/>
            <person name="Hug L.A."/>
            <person name="Sharon I."/>
            <person name="Castelle C.J."/>
            <person name="Probst A.J."/>
            <person name="Thomas B.C."/>
            <person name="Singh A."/>
            <person name="Wilkins M.J."/>
            <person name="Karaoz U."/>
            <person name="Brodie E.L."/>
            <person name="Williams K.H."/>
            <person name="Hubbard S.S."/>
            <person name="Banfield J.F."/>
        </authorList>
    </citation>
    <scope>NUCLEOTIDE SEQUENCE [LARGE SCALE GENOMIC DNA]</scope>
</reference>
<gene>
    <name evidence="2" type="ORF">A2832_01945</name>
</gene>
<dbReference type="Proteomes" id="UP000178538">
    <property type="component" value="Unassembled WGS sequence"/>
</dbReference>
<dbReference type="STRING" id="1802737.A2832_01945"/>
<dbReference type="EMBL" id="MHVG01000023">
    <property type="protein sequence ID" value="OHA89880.1"/>
    <property type="molecule type" value="Genomic_DNA"/>
</dbReference>
<feature type="transmembrane region" description="Helical" evidence="1">
    <location>
        <begin position="20"/>
        <end position="38"/>
    </location>
</feature>
<accession>A0A1G2SXV8</accession>
<keyword evidence="1" id="KW-0812">Transmembrane</keyword>
<evidence type="ECO:0000313" key="3">
    <source>
        <dbReference type="Proteomes" id="UP000178538"/>
    </source>
</evidence>
<sequence length="94" mass="10574">MRKYLATIHTRSHHHKKRFALLVSGGFTLLIFGIWSMATFPPQADTTLSDGEQVREFSPLESLKASVSTALRVLRSDVGNLEKGLEVVNTYDRK</sequence>
<keyword evidence="1" id="KW-0472">Membrane</keyword>
<keyword evidence="1" id="KW-1133">Transmembrane helix</keyword>
<evidence type="ECO:0000256" key="1">
    <source>
        <dbReference type="SAM" id="Phobius"/>
    </source>
</evidence>
<evidence type="ECO:0000313" key="2">
    <source>
        <dbReference type="EMBL" id="OHA89880.1"/>
    </source>
</evidence>
<proteinExistence type="predicted"/>
<comment type="caution">
    <text evidence="2">The sequence shown here is derived from an EMBL/GenBank/DDBJ whole genome shotgun (WGS) entry which is preliminary data.</text>
</comment>